<keyword evidence="2" id="KW-0479">Metal-binding</keyword>
<dbReference type="Pfam" id="PF13359">
    <property type="entry name" value="DDE_Tnp_4"/>
    <property type="match status" value="1"/>
</dbReference>
<dbReference type="PANTHER" id="PTHR23080">
    <property type="entry name" value="THAP DOMAIN PROTEIN"/>
    <property type="match status" value="1"/>
</dbReference>
<evidence type="ECO:0000313" key="8">
    <source>
        <dbReference type="EMBL" id="KAL2093146.1"/>
    </source>
</evidence>
<dbReference type="SMART" id="SM00692">
    <property type="entry name" value="DM3"/>
    <property type="match status" value="1"/>
</dbReference>
<feature type="domain" description="THAP-type" evidence="7">
    <location>
        <begin position="24"/>
        <end position="104"/>
    </location>
</feature>
<dbReference type="InterPro" id="IPR027806">
    <property type="entry name" value="HARBI1_dom"/>
</dbReference>
<sequence>MSGAKTRKLNSRMGLKFLKAENGSKEHCCVPLCSASGRYNTSISFHHFPKDARIRAKWVHRVRRTGFTITQHTKVCSRHFKPDDIQISEKGRRALVAGAVPSLFEWNNYYIKERPGVWERRARPPSPEPDVPETATVETMAIPMVMDHDYGASPTVCVDRQHYEQLKEEVEALREQLKTCHLSKFGLQCFASSPEDIRFYTRFPSYTHLIAFWSLIESATSKIIRVTNRTRKACAMSTVTESPMTRPTKLLPIDELFLFLTYLSTGCTQRELSHRFNIHRTTVGRVIVTWANLLYSLLGSVCFSMSTAAVKACQPPEFGGRYSNTQVILDCTELRCQTPSSLLLQSEVFSSYKSHCTFKAMVGISPHGALTFVSTLFDGSMSDKEVFRQSGITSLLTPEMDIMVDKGFLVDDLVPGTVHRPAFVTQRAQMPEEDVLRTQSIARLRVHVDRMIRRVKENKLFDTTIPLSITGSINQIFTVACLLSNFQNGPLVKTWANEI</sequence>
<evidence type="ECO:0000256" key="3">
    <source>
        <dbReference type="ARBA" id="ARBA00022771"/>
    </source>
</evidence>
<keyword evidence="4" id="KW-0862">Zinc</keyword>
<name>A0ABD1K1Y6_9TELE</name>
<evidence type="ECO:0000256" key="2">
    <source>
        <dbReference type="ARBA" id="ARBA00022723"/>
    </source>
</evidence>
<dbReference type="EMBL" id="JBHFQA010000009">
    <property type="protein sequence ID" value="KAL2093146.1"/>
    <property type="molecule type" value="Genomic_DNA"/>
</dbReference>
<gene>
    <name evidence="8" type="ORF">ACEWY4_010458</name>
</gene>
<comment type="caution">
    <text evidence="8">The sequence shown here is derived from an EMBL/GenBank/DDBJ whole genome shotgun (WGS) entry which is preliminary data.</text>
</comment>
<protein>
    <recommendedName>
        <fullName evidence="7">THAP-type domain-containing protein</fullName>
    </recommendedName>
</protein>
<proteinExistence type="predicted"/>
<dbReference type="InterPro" id="IPR038441">
    <property type="entry name" value="THAP_Znf_sf"/>
</dbReference>
<evidence type="ECO:0000256" key="1">
    <source>
        <dbReference type="ARBA" id="ARBA00001968"/>
    </source>
</evidence>
<dbReference type="GO" id="GO:0003677">
    <property type="term" value="F:DNA binding"/>
    <property type="evidence" value="ECO:0007669"/>
    <property type="project" value="UniProtKB-UniRule"/>
</dbReference>
<dbReference type="GO" id="GO:0008270">
    <property type="term" value="F:zinc ion binding"/>
    <property type="evidence" value="ECO:0007669"/>
    <property type="project" value="UniProtKB-KW"/>
</dbReference>
<accession>A0ABD1K1Y6</accession>
<evidence type="ECO:0000259" key="7">
    <source>
        <dbReference type="PROSITE" id="PS50950"/>
    </source>
</evidence>
<keyword evidence="5 6" id="KW-0238">DNA-binding</keyword>
<evidence type="ECO:0000313" key="9">
    <source>
        <dbReference type="Proteomes" id="UP001591681"/>
    </source>
</evidence>
<dbReference type="PANTHER" id="PTHR23080:SF133">
    <property type="entry name" value="SI:CH211-262I1.5-RELATED"/>
    <property type="match status" value="1"/>
</dbReference>
<evidence type="ECO:0000256" key="6">
    <source>
        <dbReference type="PROSITE-ProRule" id="PRU00309"/>
    </source>
</evidence>
<comment type="cofactor">
    <cofactor evidence="1">
        <name>a divalent metal cation</name>
        <dbReference type="ChEBI" id="CHEBI:60240"/>
    </cofactor>
</comment>
<evidence type="ECO:0000256" key="5">
    <source>
        <dbReference type="ARBA" id="ARBA00023125"/>
    </source>
</evidence>
<dbReference type="Pfam" id="PF13613">
    <property type="entry name" value="HTH_Tnp_4"/>
    <property type="match status" value="1"/>
</dbReference>
<dbReference type="SMART" id="SM00980">
    <property type="entry name" value="THAP"/>
    <property type="match status" value="1"/>
</dbReference>
<dbReference type="SUPFAM" id="SSF57716">
    <property type="entry name" value="Glucocorticoid receptor-like (DNA-binding domain)"/>
    <property type="match status" value="1"/>
</dbReference>
<organism evidence="8 9">
    <name type="scientific">Coilia grayii</name>
    <name type="common">Gray's grenadier anchovy</name>
    <dbReference type="NCBI Taxonomy" id="363190"/>
    <lineage>
        <taxon>Eukaryota</taxon>
        <taxon>Metazoa</taxon>
        <taxon>Chordata</taxon>
        <taxon>Craniata</taxon>
        <taxon>Vertebrata</taxon>
        <taxon>Euteleostomi</taxon>
        <taxon>Actinopterygii</taxon>
        <taxon>Neopterygii</taxon>
        <taxon>Teleostei</taxon>
        <taxon>Clupei</taxon>
        <taxon>Clupeiformes</taxon>
        <taxon>Clupeoidei</taxon>
        <taxon>Engraulidae</taxon>
        <taxon>Coilinae</taxon>
        <taxon>Coilia</taxon>
    </lineage>
</organism>
<evidence type="ECO:0000256" key="4">
    <source>
        <dbReference type="ARBA" id="ARBA00022833"/>
    </source>
</evidence>
<dbReference type="InterPro" id="IPR006612">
    <property type="entry name" value="THAP_Znf"/>
</dbReference>
<dbReference type="Gene3D" id="6.20.210.20">
    <property type="entry name" value="THAP domain"/>
    <property type="match status" value="1"/>
</dbReference>
<dbReference type="AlphaFoldDB" id="A0ABD1K1Y6"/>
<dbReference type="InterPro" id="IPR027805">
    <property type="entry name" value="Transposase_HTH_dom"/>
</dbReference>
<keyword evidence="3 6" id="KW-0863">Zinc-finger</keyword>
<dbReference type="PROSITE" id="PS50950">
    <property type="entry name" value="ZF_THAP"/>
    <property type="match status" value="1"/>
</dbReference>
<keyword evidence="9" id="KW-1185">Reference proteome</keyword>
<reference evidence="8 9" key="1">
    <citation type="submission" date="2024-09" db="EMBL/GenBank/DDBJ databases">
        <title>A chromosome-level genome assembly of Gray's grenadier anchovy, Coilia grayii.</title>
        <authorList>
            <person name="Fu Z."/>
        </authorList>
    </citation>
    <scope>NUCLEOTIDE SEQUENCE [LARGE SCALE GENOMIC DNA]</scope>
    <source>
        <strain evidence="8">G4</strain>
        <tissue evidence="8">Muscle</tissue>
    </source>
</reference>
<dbReference type="Proteomes" id="UP001591681">
    <property type="component" value="Unassembled WGS sequence"/>
</dbReference>
<dbReference type="Pfam" id="PF05485">
    <property type="entry name" value="THAP"/>
    <property type="match status" value="1"/>
</dbReference>